<dbReference type="Gene3D" id="6.10.250.3180">
    <property type="match status" value="1"/>
</dbReference>
<sequence length="218" mass="24936">MVMSLVELCVRSAIDNLSHLGDVGHTDMRLLEVILPHCDADQLLHVETSTKGRDLSPVTDELWRKCYSRKFGNDAVEMVKQRMADRKCKFKWKQLYQAKVKEQEEIQKKGVDRLRELYKEANSLKANRQIQACEITPPDSKRRKSASGCGARFANCKGRLMKKARMEYVNSNEAKMHAAMRKKPMNSYNFGCSLSQGSVGKSWAAPLMKQPFPTSMRF</sequence>
<proteinExistence type="predicted"/>
<dbReference type="InterPro" id="IPR010684">
    <property type="entry name" value="RNA_pol_II_trans_fac_SIII_A"/>
</dbReference>
<keyword evidence="2" id="KW-1185">Reference proteome</keyword>
<evidence type="ECO:0008006" key="3">
    <source>
        <dbReference type="Google" id="ProtNLM"/>
    </source>
</evidence>
<gene>
    <name evidence="1" type="ORF">CSSPJE1EN2_LOCUS1265</name>
</gene>
<dbReference type="EMBL" id="OZ023702">
    <property type="protein sequence ID" value="CAK9858270.1"/>
    <property type="molecule type" value="Genomic_DNA"/>
</dbReference>
<name>A0ABP1A6Y8_9BRYO</name>
<protein>
    <recommendedName>
        <fullName evidence="3">Elongin-A</fullName>
    </recommendedName>
</protein>
<dbReference type="PANTHER" id="PTHR47543:SF2">
    <property type="entry name" value="RNA POLYMERASE II TRANSCRIPTION FACTOR SIII SUBUNIT A"/>
    <property type="match status" value="1"/>
</dbReference>
<reference evidence="1 2" key="1">
    <citation type="submission" date="2024-03" db="EMBL/GenBank/DDBJ databases">
        <authorList>
            <consortium name="ELIXIR-Norway"/>
            <consortium name="Elixir Norway"/>
        </authorList>
    </citation>
    <scope>NUCLEOTIDE SEQUENCE [LARGE SCALE GENOMIC DNA]</scope>
</reference>
<dbReference type="Proteomes" id="UP001497522">
    <property type="component" value="Chromosome 1"/>
</dbReference>
<organism evidence="1 2">
    <name type="scientific">Sphagnum jensenii</name>
    <dbReference type="NCBI Taxonomy" id="128206"/>
    <lineage>
        <taxon>Eukaryota</taxon>
        <taxon>Viridiplantae</taxon>
        <taxon>Streptophyta</taxon>
        <taxon>Embryophyta</taxon>
        <taxon>Bryophyta</taxon>
        <taxon>Sphagnophytina</taxon>
        <taxon>Sphagnopsida</taxon>
        <taxon>Sphagnales</taxon>
        <taxon>Sphagnaceae</taxon>
        <taxon>Sphagnum</taxon>
    </lineage>
</organism>
<evidence type="ECO:0000313" key="1">
    <source>
        <dbReference type="EMBL" id="CAK9858270.1"/>
    </source>
</evidence>
<accession>A0ABP1A6Y8</accession>
<dbReference type="Pfam" id="PF06881">
    <property type="entry name" value="Elongin_A"/>
    <property type="match status" value="1"/>
</dbReference>
<evidence type="ECO:0000313" key="2">
    <source>
        <dbReference type="Proteomes" id="UP001497522"/>
    </source>
</evidence>
<dbReference type="PANTHER" id="PTHR47543">
    <property type="entry name" value="OS08G0169600 PROTEIN"/>
    <property type="match status" value="1"/>
</dbReference>